<feature type="region of interest" description="Disordered" evidence="3">
    <location>
        <begin position="1"/>
        <end position="108"/>
    </location>
</feature>
<evidence type="ECO:0008006" key="6">
    <source>
        <dbReference type="Google" id="ProtNLM"/>
    </source>
</evidence>
<dbReference type="EMBL" id="KL198087">
    <property type="protein sequence ID" value="KDQ08734.1"/>
    <property type="molecule type" value="Genomic_DNA"/>
</dbReference>
<proteinExistence type="predicted"/>
<keyword evidence="1" id="KW-0433">Leucine-rich repeat</keyword>
<accession>A0A067LZM1</accession>
<dbReference type="InterPro" id="IPR032675">
    <property type="entry name" value="LRR_dom_sf"/>
</dbReference>
<dbReference type="STRING" id="930990.A0A067LZM1"/>
<evidence type="ECO:0000313" key="5">
    <source>
        <dbReference type="Proteomes" id="UP000027195"/>
    </source>
</evidence>
<feature type="region of interest" description="Disordered" evidence="3">
    <location>
        <begin position="124"/>
        <end position="154"/>
    </location>
</feature>
<dbReference type="OrthoDB" id="1517790at2759"/>
<dbReference type="Proteomes" id="UP000027195">
    <property type="component" value="Unassembled WGS sequence"/>
</dbReference>
<sequence length="818" mass="87827">MSSRRAPAVSTTRTQLLRAHKSSSSLTANTTPAPPFSSRPSSPTKPTARAVPTTPSKGNSLKAPAASSPFPRAKTPVSTSRAPSRASQAPPSPSKSFSRVESPTNTRTSIKEQIALKRAEAKKAQLARSKANDVDVDSSWNDGKGSTDPVEQPEQLLLGRETVARTVDKARTTGSLNLSARELDALPMCLFTLHLGVDPTPLASQKDEAQPKAGASSVSWYEAVDLTVIKARNNNLTELQPEIGLFGSLKVIDLHGNKLSSLPREFSDLVFLTHLDLSANAFSAVPAPVIYIPTLMVLDLSQNGLTDFSWEIARASGFGPQQSSDFPSLQTLLLAENKLTAVPDRQYLPDSLVSLSLANNSLSCGPGSIASALGHLLKLKELNFHQCSLSDSALEQPVPASQLTQLQKFDVGENEGITQAGVEIFFGKRDNQALRFEVGVGAESVLGTPGYLKVIIGGKTVKEDWEIEADRRGRRLRGARPPPAANEELGKPAPEVKVVEKEQWELDAEAGLLNEGRRRRAAAAAAAAPKKSTSPPASTSPKPNPDSPAALDKYYESTRHSLELPSALPNLRNTLSHSRSQSLSANPLASKSGSGQTDLQLPQATLPLAVIASQAWATTLRSLTLSNRRADVSVLLSGDGEDALDALGLPVLDELYLDGCNLGDEVLVKYEPGASHPQSKQRPLFSTLAALFPSLKILDLSFNAITAVEGVEGLFFRDPSLGDRVGLKALRLKGNRIASLDGLERVGERFARGDCAGWKGEEIDIRDNEIAKLPPILGLVPLEVFLVEGNTFRAPGRRVWEREGTKGLLRWLKDSYEC</sequence>
<evidence type="ECO:0000256" key="2">
    <source>
        <dbReference type="ARBA" id="ARBA00022737"/>
    </source>
</evidence>
<feature type="compositionally biased region" description="Polar residues" evidence="3">
    <location>
        <begin position="1"/>
        <end position="15"/>
    </location>
</feature>
<reference evidence="5" key="1">
    <citation type="journal article" date="2014" name="Proc. Natl. Acad. Sci. U.S.A.">
        <title>Extensive sampling of basidiomycete genomes demonstrates inadequacy of the white-rot/brown-rot paradigm for wood decay fungi.</title>
        <authorList>
            <person name="Riley R."/>
            <person name="Salamov A.A."/>
            <person name="Brown D.W."/>
            <person name="Nagy L.G."/>
            <person name="Floudas D."/>
            <person name="Held B.W."/>
            <person name="Levasseur A."/>
            <person name="Lombard V."/>
            <person name="Morin E."/>
            <person name="Otillar R."/>
            <person name="Lindquist E.A."/>
            <person name="Sun H."/>
            <person name="LaButti K.M."/>
            <person name="Schmutz J."/>
            <person name="Jabbour D."/>
            <person name="Luo H."/>
            <person name="Baker S.E."/>
            <person name="Pisabarro A.G."/>
            <person name="Walton J.D."/>
            <person name="Blanchette R.A."/>
            <person name="Henrissat B."/>
            <person name="Martin F."/>
            <person name="Cullen D."/>
            <person name="Hibbett D.S."/>
            <person name="Grigoriev I.V."/>
        </authorList>
    </citation>
    <scope>NUCLEOTIDE SEQUENCE [LARGE SCALE GENOMIC DNA]</scope>
    <source>
        <strain evidence="5">FD-172 SS1</strain>
    </source>
</reference>
<feature type="compositionally biased region" description="Low complexity" evidence="3">
    <location>
        <begin position="38"/>
        <end position="47"/>
    </location>
</feature>
<keyword evidence="2" id="KW-0677">Repeat</keyword>
<dbReference type="Gene3D" id="3.80.10.10">
    <property type="entry name" value="Ribonuclease Inhibitor"/>
    <property type="match status" value="3"/>
</dbReference>
<feature type="region of interest" description="Disordered" evidence="3">
    <location>
        <begin position="510"/>
        <end position="551"/>
    </location>
</feature>
<feature type="compositionally biased region" description="Polar residues" evidence="3">
    <location>
        <begin position="99"/>
        <end position="108"/>
    </location>
</feature>
<gene>
    <name evidence="4" type="ORF">BOTBODRAFT_37737</name>
</gene>
<feature type="region of interest" description="Disordered" evidence="3">
    <location>
        <begin position="473"/>
        <end position="496"/>
    </location>
</feature>
<dbReference type="AlphaFoldDB" id="A0A067LZM1"/>
<dbReference type="PANTHER" id="PTHR48051">
    <property type="match status" value="1"/>
</dbReference>
<feature type="compositionally biased region" description="Low complexity" evidence="3">
    <location>
        <begin position="78"/>
        <end position="97"/>
    </location>
</feature>
<dbReference type="PROSITE" id="PS51450">
    <property type="entry name" value="LRR"/>
    <property type="match status" value="3"/>
</dbReference>
<dbReference type="InParanoid" id="A0A067LZM1"/>
<feature type="region of interest" description="Disordered" evidence="3">
    <location>
        <begin position="575"/>
        <end position="597"/>
    </location>
</feature>
<dbReference type="SUPFAM" id="SSF52058">
    <property type="entry name" value="L domain-like"/>
    <property type="match status" value="1"/>
</dbReference>
<dbReference type="HOGENOM" id="CLU_016742_0_0_1"/>
<evidence type="ECO:0000256" key="1">
    <source>
        <dbReference type="ARBA" id="ARBA00022614"/>
    </source>
</evidence>
<protein>
    <recommendedName>
        <fullName evidence="6">L domain-like protein</fullName>
    </recommendedName>
</protein>
<keyword evidence="5" id="KW-1185">Reference proteome</keyword>
<dbReference type="Pfam" id="PF13855">
    <property type="entry name" value="LRR_8"/>
    <property type="match status" value="1"/>
</dbReference>
<feature type="compositionally biased region" description="Low complexity" evidence="3">
    <location>
        <begin position="522"/>
        <end position="541"/>
    </location>
</feature>
<evidence type="ECO:0000313" key="4">
    <source>
        <dbReference type="EMBL" id="KDQ08734.1"/>
    </source>
</evidence>
<dbReference type="GO" id="GO:0005737">
    <property type="term" value="C:cytoplasm"/>
    <property type="evidence" value="ECO:0007669"/>
    <property type="project" value="TreeGrafter"/>
</dbReference>
<organism evidence="4 5">
    <name type="scientific">Botryobasidium botryosum (strain FD-172 SS1)</name>
    <dbReference type="NCBI Taxonomy" id="930990"/>
    <lineage>
        <taxon>Eukaryota</taxon>
        <taxon>Fungi</taxon>
        <taxon>Dikarya</taxon>
        <taxon>Basidiomycota</taxon>
        <taxon>Agaricomycotina</taxon>
        <taxon>Agaricomycetes</taxon>
        <taxon>Cantharellales</taxon>
        <taxon>Botryobasidiaceae</taxon>
        <taxon>Botryobasidium</taxon>
    </lineage>
</organism>
<dbReference type="InterPro" id="IPR003591">
    <property type="entry name" value="Leu-rich_rpt_typical-subtyp"/>
</dbReference>
<dbReference type="PANTHER" id="PTHR48051:SF54">
    <property type="entry name" value="LEUCINE-RICH REPEAT-CONTAINING PROTEIN"/>
    <property type="match status" value="1"/>
</dbReference>
<dbReference type="SMART" id="SM00369">
    <property type="entry name" value="LRR_TYP"/>
    <property type="match status" value="4"/>
</dbReference>
<name>A0A067LZM1_BOTB1</name>
<dbReference type="InterPro" id="IPR050216">
    <property type="entry name" value="LRR_domain-containing"/>
</dbReference>
<dbReference type="InterPro" id="IPR001611">
    <property type="entry name" value="Leu-rich_rpt"/>
</dbReference>
<evidence type="ECO:0000256" key="3">
    <source>
        <dbReference type="SAM" id="MobiDB-lite"/>
    </source>
</evidence>